<name>A0A1G4B498_9PEZI</name>
<comment type="caution">
    <text evidence="1">The sequence shown here is derived from an EMBL/GenBank/DDBJ whole genome shotgun (WGS) entry which is preliminary data.</text>
</comment>
<dbReference type="Proteomes" id="UP000176998">
    <property type="component" value="Unassembled WGS sequence"/>
</dbReference>
<organism evidence="1 2">
    <name type="scientific">Colletotrichum orchidophilum</name>
    <dbReference type="NCBI Taxonomy" id="1209926"/>
    <lineage>
        <taxon>Eukaryota</taxon>
        <taxon>Fungi</taxon>
        <taxon>Dikarya</taxon>
        <taxon>Ascomycota</taxon>
        <taxon>Pezizomycotina</taxon>
        <taxon>Sordariomycetes</taxon>
        <taxon>Hypocreomycetidae</taxon>
        <taxon>Glomerellales</taxon>
        <taxon>Glomerellaceae</taxon>
        <taxon>Colletotrichum</taxon>
    </lineage>
</organism>
<protein>
    <submittedName>
        <fullName evidence="1">Aristolochene synthase</fullName>
    </submittedName>
</protein>
<evidence type="ECO:0000313" key="1">
    <source>
        <dbReference type="EMBL" id="OHE96224.1"/>
    </source>
</evidence>
<dbReference type="OrthoDB" id="3004402at2759"/>
<accession>A0A1G4B498</accession>
<dbReference type="InterPro" id="IPR008949">
    <property type="entry name" value="Isoprenoid_synthase_dom_sf"/>
</dbReference>
<dbReference type="STRING" id="1209926.A0A1G4B498"/>
<proteinExistence type="predicted"/>
<evidence type="ECO:0000313" key="2">
    <source>
        <dbReference type="Proteomes" id="UP000176998"/>
    </source>
</evidence>
<reference evidence="1 2" key="1">
    <citation type="submission" date="2016-09" db="EMBL/GenBank/DDBJ databases">
        <authorList>
            <person name="Capua I."/>
            <person name="De Benedictis P."/>
            <person name="Joannis T."/>
            <person name="Lombin L.H."/>
            <person name="Cattoli G."/>
        </authorList>
    </citation>
    <scope>NUCLEOTIDE SEQUENCE [LARGE SCALE GENOMIC DNA]</scope>
    <source>
        <strain evidence="1 2">IMI 309357</strain>
    </source>
</reference>
<dbReference type="RefSeq" id="XP_022473385.1">
    <property type="nucleotide sequence ID" value="XM_022620073.1"/>
</dbReference>
<sequence>MTIPVPRKRVWQNTSSIGSWTLLLPAQRSRDAIDLSEEELASVANIELNYTHHISVIKDVMSWGKEIRVSKEVDTEGSIVSDIVQTLADERGLNYEGAKRIC</sequence>
<dbReference type="GeneID" id="34561583"/>
<dbReference type="AlphaFoldDB" id="A0A1G4B498"/>
<keyword evidence="2" id="KW-1185">Reference proteome</keyword>
<dbReference type="Gene3D" id="1.10.600.10">
    <property type="entry name" value="Farnesyl Diphosphate Synthase"/>
    <property type="match status" value="1"/>
</dbReference>
<dbReference type="EMBL" id="MJBS01000072">
    <property type="protein sequence ID" value="OHE96224.1"/>
    <property type="molecule type" value="Genomic_DNA"/>
</dbReference>
<gene>
    <name evidence="1" type="ORF">CORC01_08442</name>
</gene>